<dbReference type="PANTHER" id="PTHR13887:SF14">
    <property type="entry name" value="DISULFIDE BOND FORMATION PROTEIN D"/>
    <property type="match status" value="1"/>
</dbReference>
<accession>A0A506Q085</accession>
<evidence type="ECO:0000256" key="2">
    <source>
        <dbReference type="ARBA" id="ARBA00022729"/>
    </source>
</evidence>
<keyword evidence="3" id="KW-0560">Oxidoreductase</keyword>
<keyword evidence="5" id="KW-0676">Redox-active center</keyword>
<feature type="compositionally biased region" description="Polar residues" evidence="6">
    <location>
        <begin position="1"/>
        <end position="12"/>
    </location>
</feature>
<evidence type="ECO:0000256" key="4">
    <source>
        <dbReference type="ARBA" id="ARBA00023157"/>
    </source>
</evidence>
<dbReference type="OrthoDB" id="9780340at2"/>
<dbReference type="AlphaFoldDB" id="A0A506Q085"/>
<sequence>MTTAPAAQNAETSLKAAGTHSAPQKAPASAVPQPQTESGASDSAAPVAVTPSAAEKPETPSLTPDAQQKTDADTPSASAPTPSVTAAAPFTPEQEARIGEVAKAYLLQHPELLIEVDQKLQKMQYDNQINAMTAAVIHHQSALLNDQNNPVVGPADARVAVIEFFDYQCSVCARQAPIMQSLMKSHPQTRFIFREWPIFGYRWKASFQAAETGLTIWQQKGADAYLKYHDALFATGHIEGALTQKDISRAASVAGAAKLKARSQAMLDTLSGTDELAKNLGFQGTPGIVVMPLSGATAENVTIFPGGATESMLQDALNKAQGQAR</sequence>
<feature type="compositionally biased region" description="Low complexity" evidence="6">
    <location>
        <begin position="40"/>
        <end position="54"/>
    </location>
</feature>
<feature type="domain" description="Copper resistance protein ScsC N-terminal" evidence="8">
    <location>
        <begin position="94"/>
        <end position="124"/>
    </location>
</feature>
<dbReference type="Pfam" id="PF18312">
    <property type="entry name" value="ScsC_N"/>
    <property type="match status" value="1"/>
</dbReference>
<organism evidence="9 10">
    <name type="scientific">Pantoea deleyi</name>
    <dbReference type="NCBI Taxonomy" id="470932"/>
    <lineage>
        <taxon>Bacteria</taxon>
        <taxon>Pseudomonadati</taxon>
        <taxon>Pseudomonadota</taxon>
        <taxon>Gammaproteobacteria</taxon>
        <taxon>Enterobacterales</taxon>
        <taxon>Erwiniaceae</taxon>
        <taxon>Pantoea</taxon>
    </lineage>
</organism>
<feature type="region of interest" description="Disordered" evidence="6">
    <location>
        <begin position="1"/>
        <end position="89"/>
    </location>
</feature>
<feature type="compositionally biased region" description="Polar residues" evidence="6">
    <location>
        <begin position="60"/>
        <end position="69"/>
    </location>
</feature>
<keyword evidence="4" id="KW-1015">Disulfide bond</keyword>
<name>A0A506Q085_9GAMM</name>
<comment type="similarity">
    <text evidence="1">Belongs to the thioredoxin family. DsbA subfamily.</text>
</comment>
<feature type="domain" description="Thioredoxin-like fold" evidence="7">
    <location>
        <begin position="147"/>
        <end position="290"/>
    </location>
</feature>
<evidence type="ECO:0000256" key="3">
    <source>
        <dbReference type="ARBA" id="ARBA00023002"/>
    </source>
</evidence>
<dbReference type="Pfam" id="PF13462">
    <property type="entry name" value="Thioredoxin_4"/>
    <property type="match status" value="1"/>
</dbReference>
<evidence type="ECO:0000256" key="5">
    <source>
        <dbReference type="ARBA" id="ARBA00023284"/>
    </source>
</evidence>
<gene>
    <name evidence="9" type="ORF">FJW01_15375</name>
</gene>
<dbReference type="Gene3D" id="3.40.30.10">
    <property type="entry name" value="Glutaredoxin"/>
    <property type="match status" value="1"/>
</dbReference>
<protein>
    <submittedName>
        <fullName evidence="9">DsbA family protein</fullName>
    </submittedName>
</protein>
<proteinExistence type="inferred from homology"/>
<dbReference type="Proteomes" id="UP000317747">
    <property type="component" value="Unassembled WGS sequence"/>
</dbReference>
<dbReference type="InterPro" id="IPR041205">
    <property type="entry name" value="ScsC_N"/>
</dbReference>
<reference evidence="9 10" key="1">
    <citation type="submission" date="2019-06" db="EMBL/GenBank/DDBJ databases">
        <title>Taxogenomics and systematics of the genus Pantoea.</title>
        <authorList>
            <person name="Tambong J.T."/>
        </authorList>
    </citation>
    <scope>NUCLEOTIDE SEQUENCE [LARGE SCALE GENOMIC DNA]</scope>
    <source>
        <strain evidence="9 10">LMG 24200</strain>
    </source>
</reference>
<keyword evidence="10" id="KW-1185">Reference proteome</keyword>
<comment type="caution">
    <text evidence="9">The sequence shown here is derived from an EMBL/GenBank/DDBJ whole genome shotgun (WGS) entry which is preliminary data.</text>
</comment>
<evidence type="ECO:0000256" key="1">
    <source>
        <dbReference type="ARBA" id="ARBA00005791"/>
    </source>
</evidence>
<evidence type="ECO:0000313" key="10">
    <source>
        <dbReference type="Proteomes" id="UP000317747"/>
    </source>
</evidence>
<dbReference type="SUPFAM" id="SSF52833">
    <property type="entry name" value="Thioredoxin-like"/>
    <property type="match status" value="1"/>
</dbReference>
<dbReference type="PANTHER" id="PTHR13887">
    <property type="entry name" value="GLUTATHIONE S-TRANSFERASE KAPPA"/>
    <property type="match status" value="1"/>
</dbReference>
<dbReference type="GO" id="GO:0016491">
    <property type="term" value="F:oxidoreductase activity"/>
    <property type="evidence" value="ECO:0007669"/>
    <property type="project" value="UniProtKB-KW"/>
</dbReference>
<dbReference type="EMBL" id="VHJA01000064">
    <property type="protein sequence ID" value="TPV39139.1"/>
    <property type="molecule type" value="Genomic_DNA"/>
</dbReference>
<evidence type="ECO:0000256" key="6">
    <source>
        <dbReference type="SAM" id="MobiDB-lite"/>
    </source>
</evidence>
<evidence type="ECO:0000259" key="8">
    <source>
        <dbReference type="Pfam" id="PF18312"/>
    </source>
</evidence>
<evidence type="ECO:0000259" key="7">
    <source>
        <dbReference type="Pfam" id="PF13462"/>
    </source>
</evidence>
<dbReference type="InterPro" id="IPR012336">
    <property type="entry name" value="Thioredoxin-like_fold"/>
</dbReference>
<feature type="compositionally biased region" description="Low complexity" evidence="6">
    <location>
        <begin position="73"/>
        <end position="89"/>
    </location>
</feature>
<evidence type="ECO:0000313" key="9">
    <source>
        <dbReference type="EMBL" id="TPV39139.1"/>
    </source>
</evidence>
<dbReference type="InterPro" id="IPR036249">
    <property type="entry name" value="Thioredoxin-like_sf"/>
</dbReference>
<keyword evidence="2" id="KW-0732">Signal</keyword>